<name>A0AAV8WM47_9CUCU</name>
<dbReference type="PANTHER" id="PTHR19303">
    <property type="entry name" value="TRANSPOSON"/>
    <property type="match status" value="1"/>
</dbReference>
<dbReference type="EMBL" id="JANEYF010005793">
    <property type="protein sequence ID" value="KAJ8926771.1"/>
    <property type="molecule type" value="Genomic_DNA"/>
</dbReference>
<evidence type="ECO:0000313" key="3">
    <source>
        <dbReference type="Proteomes" id="UP001162156"/>
    </source>
</evidence>
<organism evidence="2 3">
    <name type="scientific">Rhamnusium bicolor</name>
    <dbReference type="NCBI Taxonomy" id="1586634"/>
    <lineage>
        <taxon>Eukaryota</taxon>
        <taxon>Metazoa</taxon>
        <taxon>Ecdysozoa</taxon>
        <taxon>Arthropoda</taxon>
        <taxon>Hexapoda</taxon>
        <taxon>Insecta</taxon>
        <taxon>Pterygota</taxon>
        <taxon>Neoptera</taxon>
        <taxon>Endopterygota</taxon>
        <taxon>Coleoptera</taxon>
        <taxon>Polyphaga</taxon>
        <taxon>Cucujiformia</taxon>
        <taxon>Chrysomeloidea</taxon>
        <taxon>Cerambycidae</taxon>
        <taxon>Lepturinae</taxon>
        <taxon>Rhagiini</taxon>
        <taxon>Rhamnusium</taxon>
    </lineage>
</organism>
<dbReference type="Pfam" id="PF03184">
    <property type="entry name" value="DDE_1"/>
    <property type="match status" value="1"/>
</dbReference>
<sequence length="140" mass="15339">MGHTSFGLTNSPTSGWMTGSLFSKVLEHVQKHTKCSKQDRIVILLDNHECHCTLEAAILARDHGITLVTFPPHCTHRLQSLDVAVMGPFKTILAVAQIDWLNSNPGKTLTIYNLADVANTAYSSSFSIKNITSGFCKPNI</sequence>
<accession>A0AAV8WM47</accession>
<dbReference type="GO" id="GO:0005634">
    <property type="term" value="C:nucleus"/>
    <property type="evidence" value="ECO:0007669"/>
    <property type="project" value="TreeGrafter"/>
</dbReference>
<keyword evidence="3" id="KW-1185">Reference proteome</keyword>
<evidence type="ECO:0000259" key="1">
    <source>
        <dbReference type="Pfam" id="PF03184"/>
    </source>
</evidence>
<comment type="caution">
    <text evidence="2">The sequence shown here is derived from an EMBL/GenBank/DDBJ whole genome shotgun (WGS) entry which is preliminary data.</text>
</comment>
<reference evidence="2" key="1">
    <citation type="journal article" date="2023" name="Insect Mol. Biol.">
        <title>Genome sequencing provides insights into the evolution of gene families encoding plant cell wall-degrading enzymes in longhorned beetles.</title>
        <authorList>
            <person name="Shin N.R."/>
            <person name="Okamura Y."/>
            <person name="Kirsch R."/>
            <person name="Pauchet Y."/>
        </authorList>
    </citation>
    <scope>NUCLEOTIDE SEQUENCE</scope>
    <source>
        <strain evidence="2">RBIC_L_NR</strain>
    </source>
</reference>
<dbReference type="PANTHER" id="PTHR19303:SF71">
    <property type="entry name" value="ZINC FINGER PHD-TYPE DOMAIN-CONTAINING PROTEIN"/>
    <property type="match status" value="1"/>
</dbReference>
<dbReference type="InterPro" id="IPR004875">
    <property type="entry name" value="DDE_SF_endonuclease_dom"/>
</dbReference>
<proteinExistence type="predicted"/>
<dbReference type="GO" id="GO:0003677">
    <property type="term" value="F:DNA binding"/>
    <property type="evidence" value="ECO:0007669"/>
    <property type="project" value="TreeGrafter"/>
</dbReference>
<dbReference type="AlphaFoldDB" id="A0AAV8WM47"/>
<protein>
    <recommendedName>
        <fullName evidence="1">DDE-1 domain-containing protein</fullName>
    </recommendedName>
</protein>
<feature type="domain" description="DDE-1" evidence="1">
    <location>
        <begin position="13"/>
        <end position="135"/>
    </location>
</feature>
<evidence type="ECO:0000313" key="2">
    <source>
        <dbReference type="EMBL" id="KAJ8926771.1"/>
    </source>
</evidence>
<dbReference type="Proteomes" id="UP001162156">
    <property type="component" value="Unassembled WGS sequence"/>
</dbReference>
<gene>
    <name evidence="2" type="ORF">NQ314_020889</name>
</gene>
<dbReference type="InterPro" id="IPR050863">
    <property type="entry name" value="CenT-Element_Derived"/>
</dbReference>